<dbReference type="Pfam" id="PF00535">
    <property type="entry name" value="Glycos_transf_2"/>
    <property type="match status" value="2"/>
</dbReference>
<dbReference type="Gene3D" id="3.90.550.10">
    <property type="entry name" value="Spore Coat Polysaccharide Biosynthesis Protein SpsA, Chain A"/>
    <property type="match status" value="2"/>
</dbReference>
<dbReference type="PANTHER" id="PTHR43630">
    <property type="entry name" value="POLY-BETA-1,6-N-ACETYL-D-GLUCOSAMINE SYNTHASE"/>
    <property type="match status" value="1"/>
</dbReference>
<dbReference type="PANTHER" id="PTHR43630:SF2">
    <property type="entry name" value="GLYCOSYLTRANSFERASE"/>
    <property type="match status" value="1"/>
</dbReference>
<dbReference type="SUPFAM" id="SSF53448">
    <property type="entry name" value="Nucleotide-diphospho-sugar transferases"/>
    <property type="match status" value="2"/>
</dbReference>
<dbReference type="CDD" id="cd02511">
    <property type="entry name" value="Beta4Glucosyltransferase"/>
    <property type="match status" value="2"/>
</dbReference>
<dbReference type="InterPro" id="IPR029044">
    <property type="entry name" value="Nucleotide-diphossugar_trans"/>
</dbReference>
<dbReference type="Proteomes" id="UP000254572">
    <property type="component" value="Unassembled WGS sequence"/>
</dbReference>
<feature type="domain" description="Glycosyltransferase 2-like" evidence="2">
    <location>
        <begin position="5"/>
        <end position="132"/>
    </location>
</feature>
<dbReference type="AlphaFoldDB" id="A0A381DWF2"/>
<comment type="similarity">
    <text evidence="1">Belongs to the glycosyltransferase 2 family. WaaE/KdtX subfamily.</text>
</comment>
<evidence type="ECO:0000313" key="4">
    <source>
        <dbReference type="Proteomes" id="UP000254572"/>
    </source>
</evidence>
<reference evidence="3 4" key="1">
    <citation type="submission" date="2018-06" db="EMBL/GenBank/DDBJ databases">
        <authorList>
            <consortium name="Pathogen Informatics"/>
            <person name="Doyle S."/>
        </authorList>
    </citation>
    <scope>NUCLEOTIDE SEQUENCE [LARGE SCALE GENOMIC DNA]</scope>
    <source>
        <strain evidence="3 4">NCTC13294</strain>
    </source>
</reference>
<evidence type="ECO:0000259" key="2">
    <source>
        <dbReference type="Pfam" id="PF00535"/>
    </source>
</evidence>
<feature type="domain" description="Glycosyltransferase 2-like" evidence="2">
    <location>
        <begin position="283"/>
        <end position="402"/>
    </location>
</feature>
<dbReference type="InterPro" id="IPR001173">
    <property type="entry name" value="Glyco_trans_2-like"/>
</dbReference>
<proteinExistence type="inferred from homology"/>
<name>A0A381DWF2_9GAMM</name>
<keyword evidence="4" id="KW-1185">Reference proteome</keyword>
<sequence length="529" mass="60097">MYRLSVVMITQNEADNLRRCLPLVATVADEIIILDSGSSDDSAAVAAQYGAQWHENRNWQGYGIQRQRAQALATGDWILVLDADEAPDAVLLAALADIKKEAPANTIYGIRRLDNIFGQPIDHPRWRNKAHWRLYPRHYHYNDNPVHESVELAGAATAILPGYLHHHTATAPYHWLQKRLTYAETWAADAAARGKKSSALGAVMRGLWALLKQYLADGRFLRGRTGWVYACLFAQYTYNKYALLCDHNRRPQSYTADYQPHTVNIHNLPENTLPATLHPHPLSVVLITQNESRHLPACLASIQGLADEILILDSGSQDDTARIAAHFGAKWHENRDWRGFGIQRQRAQALASGDYILMLDADEQPDAALRTAIAQVLTHPPEADTVYAVRRTNIFCGTRVHGWYHDRIVRLYSRAHYQYHPYEVHESLDSRDAAVITLGGYLLHHTNDNLAHFLEKNLRYSREWAEEHRARRVPNLWTLPLKSLIAFLREYLMRGAVCGGGYGLFLAVSTACYHYNKYLMLAYRDKGQP</sequence>
<protein>
    <submittedName>
        <fullName evidence="3">Putative glucosyl-3-phosphoglycerate synthase</fullName>
    </submittedName>
</protein>
<dbReference type="EMBL" id="UFUW01000001">
    <property type="protein sequence ID" value="SUX17432.1"/>
    <property type="molecule type" value="Genomic_DNA"/>
</dbReference>
<organism evidence="3 4">
    <name type="scientific">Cardiobacterium valvarum</name>
    <dbReference type="NCBI Taxonomy" id="194702"/>
    <lineage>
        <taxon>Bacteria</taxon>
        <taxon>Pseudomonadati</taxon>
        <taxon>Pseudomonadota</taxon>
        <taxon>Gammaproteobacteria</taxon>
        <taxon>Cardiobacteriales</taxon>
        <taxon>Cardiobacteriaceae</taxon>
        <taxon>Cardiobacterium</taxon>
    </lineage>
</organism>
<dbReference type="RefSeq" id="WP_115610409.1">
    <property type="nucleotide sequence ID" value="NZ_JBHLZC010000001.1"/>
</dbReference>
<evidence type="ECO:0000256" key="1">
    <source>
        <dbReference type="ARBA" id="ARBA00038494"/>
    </source>
</evidence>
<evidence type="ECO:0000313" key="3">
    <source>
        <dbReference type="EMBL" id="SUX17432.1"/>
    </source>
</evidence>
<gene>
    <name evidence="3" type="ORF">NCTC13294_00046</name>
</gene>
<dbReference type="OrthoDB" id="9815923at2"/>
<accession>A0A381DWF2</accession>